<gene>
    <name evidence="1" type="ORF">UFOVP67_73</name>
</gene>
<organism evidence="1">
    <name type="scientific">uncultured Caudovirales phage</name>
    <dbReference type="NCBI Taxonomy" id="2100421"/>
    <lineage>
        <taxon>Viruses</taxon>
        <taxon>Duplodnaviria</taxon>
        <taxon>Heunggongvirae</taxon>
        <taxon>Uroviricota</taxon>
        <taxon>Caudoviricetes</taxon>
        <taxon>Peduoviridae</taxon>
        <taxon>Maltschvirus</taxon>
        <taxon>Maltschvirus maltsch</taxon>
    </lineage>
</organism>
<dbReference type="EMBL" id="LR797823">
    <property type="protein sequence ID" value="CAB4241388.1"/>
    <property type="molecule type" value="Genomic_DNA"/>
</dbReference>
<evidence type="ECO:0000313" key="1">
    <source>
        <dbReference type="EMBL" id="CAB4241388.1"/>
    </source>
</evidence>
<protein>
    <submittedName>
        <fullName evidence="1">Uncharacterized protein</fullName>
    </submittedName>
</protein>
<sequence length="46" mass="5641">MKNDANEDLETSRYWDVLRDIQDIVDKTNTWIRIIVNHHNVLVNWF</sequence>
<accession>A0A6J5T941</accession>
<reference evidence="1" key="1">
    <citation type="submission" date="2020-05" db="EMBL/GenBank/DDBJ databases">
        <authorList>
            <person name="Chiriac C."/>
            <person name="Salcher M."/>
            <person name="Ghai R."/>
            <person name="Kavagutti S V."/>
        </authorList>
    </citation>
    <scope>NUCLEOTIDE SEQUENCE</scope>
</reference>
<feature type="non-terminal residue" evidence="1">
    <location>
        <position position="46"/>
    </location>
</feature>
<proteinExistence type="predicted"/>
<name>A0A6J5T941_9CAUD</name>